<organism evidence="1 2">
    <name type="scientific">Allostreptomyces psammosilenae</name>
    <dbReference type="NCBI Taxonomy" id="1892865"/>
    <lineage>
        <taxon>Bacteria</taxon>
        <taxon>Bacillati</taxon>
        <taxon>Actinomycetota</taxon>
        <taxon>Actinomycetes</taxon>
        <taxon>Kitasatosporales</taxon>
        <taxon>Streptomycetaceae</taxon>
        <taxon>Allostreptomyces</taxon>
    </lineage>
</organism>
<evidence type="ECO:0000313" key="1">
    <source>
        <dbReference type="EMBL" id="NYI05100.1"/>
    </source>
</evidence>
<dbReference type="SUPFAM" id="SSF51569">
    <property type="entry name" value="Aldolase"/>
    <property type="match status" value="1"/>
</dbReference>
<gene>
    <name evidence="1" type="ORF">FHU37_002043</name>
</gene>
<dbReference type="InterPro" id="IPR013785">
    <property type="entry name" value="Aldolase_TIM"/>
</dbReference>
<keyword evidence="2" id="KW-1185">Reference proteome</keyword>
<comment type="caution">
    <text evidence="1">The sequence shown here is derived from an EMBL/GenBank/DDBJ whole genome shotgun (WGS) entry which is preliminary data.</text>
</comment>
<dbReference type="EMBL" id="JACBZD010000001">
    <property type="protein sequence ID" value="NYI05100.1"/>
    <property type="molecule type" value="Genomic_DNA"/>
</dbReference>
<accession>A0A852ZUZ5</accession>
<name>A0A852ZUZ5_9ACTN</name>
<dbReference type="RefSeq" id="WP_179813903.1">
    <property type="nucleotide sequence ID" value="NZ_JACBZD010000001.1"/>
</dbReference>
<proteinExistence type="predicted"/>
<evidence type="ECO:0008006" key="3">
    <source>
        <dbReference type="Google" id="ProtNLM"/>
    </source>
</evidence>
<reference evidence="1 2" key="1">
    <citation type="submission" date="2020-07" db="EMBL/GenBank/DDBJ databases">
        <title>Sequencing the genomes of 1000 actinobacteria strains.</title>
        <authorList>
            <person name="Klenk H.-P."/>
        </authorList>
    </citation>
    <scope>NUCLEOTIDE SEQUENCE [LARGE SCALE GENOMIC DNA]</scope>
    <source>
        <strain evidence="1 2">DSM 42178</strain>
    </source>
</reference>
<dbReference type="Proteomes" id="UP000567795">
    <property type="component" value="Unassembled WGS sequence"/>
</dbReference>
<dbReference type="Gene3D" id="3.20.20.70">
    <property type="entry name" value="Aldolase class I"/>
    <property type="match status" value="1"/>
</dbReference>
<dbReference type="InterPro" id="IPR009334">
    <property type="entry name" value="DUF993"/>
</dbReference>
<evidence type="ECO:0000313" key="2">
    <source>
        <dbReference type="Proteomes" id="UP000567795"/>
    </source>
</evidence>
<dbReference type="AlphaFoldDB" id="A0A852ZUZ5"/>
<protein>
    <recommendedName>
        <fullName evidence="3">Dihydrodipicolinate synthase family protein</fullName>
    </recommendedName>
</protein>
<sequence>MTDTTSTAAAAGPASRVVFAAAHVVADTAADTTPDSPAALDWDATLAFRHHLWQLGFGVAEAMDTAQRGQGLDWPAAAELIRRSAKEAAAVGGSIACGVGTDQLTAAPSGPNPLDEIVAAYTEQLDVVQEAGAQPILMASRHLAAVAKGPEDYAAVYARLLDQADQPVILHWLGPMFDPALTGYWGDADLDAATETFLGVIAQNSAKVDGIKISLLDAEREIQLRRRLPEGVRCYTGDDFNYPELIAGDEQGYSHALLGIFDPIAPLAARAFGALDAGDTAGFREILDPSVELSRHLFAAPTRFYKTGVVFLAWLAGYQNHFRMVGGMEGARSVPHLVKAHRLAAELGLLPDPELAEHRLGLLLEVAGNPKGVGA</sequence>
<dbReference type="Pfam" id="PF06187">
    <property type="entry name" value="DUF993"/>
    <property type="match status" value="1"/>
</dbReference>